<feature type="transmembrane region" description="Helical" evidence="1">
    <location>
        <begin position="46"/>
        <end position="66"/>
    </location>
</feature>
<evidence type="ECO:0000313" key="2">
    <source>
        <dbReference type="EMBL" id="MCR6487214.1"/>
    </source>
</evidence>
<feature type="transmembrane region" description="Helical" evidence="1">
    <location>
        <begin position="227"/>
        <end position="244"/>
    </location>
</feature>
<accession>A0A9X2NEJ2</accession>
<dbReference type="EMBL" id="JAMXQV010000018">
    <property type="protein sequence ID" value="MCR6487214.1"/>
    <property type="molecule type" value="Genomic_DNA"/>
</dbReference>
<keyword evidence="1" id="KW-0812">Transmembrane</keyword>
<evidence type="ECO:0000256" key="1">
    <source>
        <dbReference type="SAM" id="Phobius"/>
    </source>
</evidence>
<proteinExistence type="predicted"/>
<name>A0A9X2NEJ2_9PSEU</name>
<gene>
    <name evidence="2" type="ORF">M8542_30735</name>
</gene>
<feature type="transmembrane region" description="Helical" evidence="1">
    <location>
        <begin position="78"/>
        <end position="97"/>
    </location>
</feature>
<organism evidence="2 3">
    <name type="scientific">Amycolatopsis iheyensis</name>
    <dbReference type="NCBI Taxonomy" id="2945988"/>
    <lineage>
        <taxon>Bacteria</taxon>
        <taxon>Bacillati</taxon>
        <taxon>Actinomycetota</taxon>
        <taxon>Actinomycetes</taxon>
        <taxon>Pseudonocardiales</taxon>
        <taxon>Pseudonocardiaceae</taxon>
        <taxon>Amycolatopsis</taxon>
    </lineage>
</organism>
<feature type="transmembrane region" description="Helical" evidence="1">
    <location>
        <begin position="118"/>
        <end position="145"/>
    </location>
</feature>
<evidence type="ECO:0000313" key="3">
    <source>
        <dbReference type="Proteomes" id="UP001144096"/>
    </source>
</evidence>
<dbReference type="Proteomes" id="UP001144096">
    <property type="component" value="Unassembled WGS sequence"/>
</dbReference>
<keyword evidence="1" id="KW-0472">Membrane</keyword>
<feature type="transmembrane region" description="Helical" evidence="1">
    <location>
        <begin position="195"/>
        <end position="215"/>
    </location>
</feature>
<reference evidence="2" key="1">
    <citation type="submission" date="2022-06" db="EMBL/GenBank/DDBJ databases">
        <title>Amycolatopsis iheyaensis sp. nov., a new species of the genus Amycolatopsis isolated from soil in Iheya island, Japan.</title>
        <authorList>
            <person name="Ngamcharungchit C."/>
            <person name="Kanto H."/>
            <person name="Take A."/>
            <person name="Intra B."/>
            <person name="Matsumoto A."/>
            <person name="Panbangred W."/>
            <person name="Inahashi Y."/>
        </authorList>
    </citation>
    <scope>NUCLEOTIDE SEQUENCE</scope>
    <source>
        <strain evidence="2">OK19-0408</strain>
    </source>
</reference>
<dbReference type="AlphaFoldDB" id="A0A9X2NEJ2"/>
<keyword evidence="3" id="KW-1185">Reference proteome</keyword>
<feature type="transmembrane region" description="Helical" evidence="1">
    <location>
        <begin position="151"/>
        <end position="174"/>
    </location>
</feature>
<comment type="caution">
    <text evidence="2">The sequence shown here is derived from an EMBL/GenBank/DDBJ whole genome shotgun (WGS) entry which is preliminary data.</text>
</comment>
<protein>
    <submittedName>
        <fullName evidence="2">Uncharacterized protein</fullName>
    </submittedName>
</protein>
<sequence>MTGPTEAERAAASRWLARHRVDVPTMTDLPALRLGFRAGARPPGSWRWFVVAILGFAAADAAFYALDFLPGVRGAELLESGFVFFLVIAQQLGYWLPARIRDRQALARFGTLDGPPRAAVTGWFFAVLLVTFGGGAALAVTIFVTTSFRTYAWSWLLLLALGAAVTALQVTDVVRRPVIAADETSRAVDTAVRQHDLLIAMPGVYAVPVAANLLFDQAEPPGYPPWLVGYAVLAVATQVVAGVGQQRRLRAALSRIGGEVHGRA</sequence>
<keyword evidence="1" id="KW-1133">Transmembrane helix</keyword>
<dbReference type="RefSeq" id="WP_257923783.1">
    <property type="nucleotide sequence ID" value="NZ_JAMXQV010000018.1"/>
</dbReference>